<comment type="similarity">
    <text evidence="2">Belongs to the bacterial solute-binding protein SsuA/TauA family.</text>
</comment>
<dbReference type="Gene3D" id="3.40.190.10">
    <property type="entry name" value="Periplasmic binding protein-like II"/>
    <property type="match status" value="2"/>
</dbReference>
<evidence type="ECO:0000313" key="5">
    <source>
        <dbReference type="EMBL" id="GIL38552.1"/>
    </source>
</evidence>
<dbReference type="Pfam" id="PF13379">
    <property type="entry name" value="NMT1_2"/>
    <property type="match status" value="1"/>
</dbReference>
<evidence type="ECO:0000256" key="1">
    <source>
        <dbReference type="ARBA" id="ARBA00004418"/>
    </source>
</evidence>
<evidence type="ECO:0000256" key="3">
    <source>
        <dbReference type="ARBA" id="ARBA00022729"/>
    </source>
</evidence>
<keyword evidence="6" id="KW-1185">Reference proteome</keyword>
<accession>A0A8S8X916</accession>
<comment type="caution">
    <text evidence="5">The sequence shown here is derived from an EMBL/GenBank/DDBJ whole genome shotgun (WGS) entry which is preliminary data.</text>
</comment>
<dbReference type="PANTHER" id="PTHR30024">
    <property type="entry name" value="ALIPHATIC SULFONATES-BINDING PROTEIN-RELATED"/>
    <property type="match status" value="1"/>
</dbReference>
<gene>
    <name evidence="5" type="ORF">TMPK1_07890</name>
</gene>
<dbReference type="PANTHER" id="PTHR30024:SF47">
    <property type="entry name" value="TAURINE-BINDING PERIPLASMIC PROTEIN"/>
    <property type="match status" value="1"/>
</dbReference>
<sequence length="342" mass="36299">MAMRIIFAAALALLALAGAAQAQDKLEQTKLKLGVGGKSLLYYLPLTVAERQGYFKDEGLQVEIEDFQGGAKSLQALMGGSVDVVSGAYDHTIQIQAKGQQLTAVVAQGRYPGVVIGLRPDVAAKYKEPKDLKGLKFGVTAPGSTSHFAINKFITSHGMKLDDVSVVGVGVGASAVAALQRGDIDGLSNFDPAITQLEQLNLIKPIVDTRVEKGMQDLYGGPYPAAVLYLQSTYVEKNPKTVQALVNAMLRALDFVHKSTPDEIAKVMPPEYALGDPTLYRNAIEHSKTSYSVDGKIDPAGAENAAKVLASFDEAVAKAKIDVTKTYTAKFVDAAAAAKKAK</sequence>
<protein>
    <submittedName>
        <fullName evidence="5">ABC transporter substrate-binding protein</fullName>
    </submittedName>
</protein>
<evidence type="ECO:0000313" key="6">
    <source>
        <dbReference type="Proteomes" id="UP000681075"/>
    </source>
</evidence>
<dbReference type="GO" id="GO:0042918">
    <property type="term" value="P:alkanesulfonate transmembrane transport"/>
    <property type="evidence" value="ECO:0007669"/>
    <property type="project" value="TreeGrafter"/>
</dbReference>
<feature type="chain" id="PRO_5035921519" evidence="4">
    <location>
        <begin position="23"/>
        <end position="342"/>
    </location>
</feature>
<evidence type="ECO:0000256" key="2">
    <source>
        <dbReference type="ARBA" id="ARBA00010742"/>
    </source>
</evidence>
<dbReference type="SUPFAM" id="SSF53850">
    <property type="entry name" value="Periplasmic binding protein-like II"/>
    <property type="match status" value="1"/>
</dbReference>
<name>A0A8S8X916_9PROT</name>
<feature type="signal peptide" evidence="4">
    <location>
        <begin position="1"/>
        <end position="22"/>
    </location>
</feature>
<dbReference type="GO" id="GO:0042597">
    <property type="term" value="C:periplasmic space"/>
    <property type="evidence" value="ECO:0007669"/>
    <property type="project" value="UniProtKB-SubCell"/>
</dbReference>
<dbReference type="EMBL" id="BOPV01000001">
    <property type="protein sequence ID" value="GIL38552.1"/>
    <property type="molecule type" value="Genomic_DNA"/>
</dbReference>
<dbReference type="RefSeq" id="WP_420241585.1">
    <property type="nucleotide sequence ID" value="NZ_BOPV01000001.1"/>
</dbReference>
<dbReference type="AlphaFoldDB" id="A0A8S8X916"/>
<dbReference type="Proteomes" id="UP000681075">
    <property type="component" value="Unassembled WGS sequence"/>
</dbReference>
<keyword evidence="3 4" id="KW-0732">Signal</keyword>
<comment type="subcellular location">
    <subcellularLocation>
        <location evidence="1">Periplasm</location>
    </subcellularLocation>
</comment>
<evidence type="ECO:0000256" key="4">
    <source>
        <dbReference type="SAM" id="SignalP"/>
    </source>
</evidence>
<reference evidence="5" key="1">
    <citation type="submission" date="2021-02" db="EMBL/GenBank/DDBJ databases">
        <title>Genome sequence of Rhodospirillales sp. strain TMPK1 isolated from soil.</title>
        <authorList>
            <person name="Nakai R."/>
            <person name="Kusada H."/>
            <person name="Tamaki H."/>
        </authorList>
    </citation>
    <scope>NUCLEOTIDE SEQUENCE</scope>
    <source>
        <strain evidence="5">TMPK1</strain>
    </source>
</reference>
<organism evidence="5 6">
    <name type="scientific">Roseiterribacter gracilis</name>
    <dbReference type="NCBI Taxonomy" id="2812848"/>
    <lineage>
        <taxon>Bacteria</taxon>
        <taxon>Pseudomonadati</taxon>
        <taxon>Pseudomonadota</taxon>
        <taxon>Alphaproteobacteria</taxon>
        <taxon>Rhodospirillales</taxon>
        <taxon>Roseiterribacteraceae</taxon>
        <taxon>Roseiterribacter</taxon>
    </lineage>
</organism>
<proteinExistence type="inferred from homology"/>